<dbReference type="Proteomes" id="UP000094256">
    <property type="component" value="Chromosome"/>
</dbReference>
<evidence type="ECO:0000313" key="1">
    <source>
        <dbReference type="EMBL" id="AOH86793.1"/>
    </source>
</evidence>
<organism evidence="1 2">
    <name type="scientific">Sphingomonas panacis</name>
    <dbReference type="NCBI Taxonomy" id="1560345"/>
    <lineage>
        <taxon>Bacteria</taxon>
        <taxon>Pseudomonadati</taxon>
        <taxon>Pseudomonadota</taxon>
        <taxon>Alphaproteobacteria</taxon>
        <taxon>Sphingomonadales</taxon>
        <taxon>Sphingomonadaceae</taxon>
        <taxon>Sphingomonas</taxon>
    </lineage>
</organism>
<name>A0A1B3ZH89_9SPHN</name>
<evidence type="ECO:0000313" key="2">
    <source>
        <dbReference type="Proteomes" id="UP000094256"/>
    </source>
</evidence>
<keyword evidence="2" id="KW-1185">Reference proteome</keyword>
<accession>A0A1B3ZH89</accession>
<sequence>MGWIALALIGVAAATALWLLGLARSLWSLVGAGLMLGATGYAVQGRPGLPGHPVEAFTRPMPLDAGLIELRGDMLGRYTGEAAYMVMADGLTRAGNPRAAVQIMLGGVGHAPDNFALWTWLGMAYARHDGGAVSPAARLAFARAMQLAPNHPAPPFFLGVALIQSGDFAAARPYWARALALAPKTISYRPAIAERLAILDKYLAATKP</sequence>
<dbReference type="KEGG" id="span:AWL63_13900"/>
<dbReference type="InterPro" id="IPR011990">
    <property type="entry name" value="TPR-like_helical_dom_sf"/>
</dbReference>
<gene>
    <name evidence="1" type="ORF">AWL63_13900</name>
</gene>
<dbReference type="AlphaFoldDB" id="A0A1B3ZH89"/>
<reference evidence="1 2" key="1">
    <citation type="submission" date="2016-01" db="EMBL/GenBank/DDBJ databases">
        <title>Complete genome and mega plasmid sequence of Sphingomonas panacis DCY99 elicits systemic resistance in rice to Xanthomonas oryzae.</title>
        <authorList>
            <person name="Kim Y.J."/>
            <person name="Yang D.C."/>
            <person name="Sing P."/>
        </authorList>
    </citation>
    <scope>NUCLEOTIDE SEQUENCE [LARGE SCALE GENOMIC DNA]</scope>
    <source>
        <strain evidence="1 2">DCY99</strain>
    </source>
</reference>
<dbReference type="STRING" id="1560345.AWL63_13900"/>
<proteinExistence type="predicted"/>
<dbReference type="OrthoDB" id="7390129at2"/>
<protein>
    <submittedName>
        <fullName evidence="1">Uncharacterized protein</fullName>
    </submittedName>
</protein>
<dbReference type="EMBL" id="CP014168">
    <property type="protein sequence ID" value="AOH86793.1"/>
    <property type="molecule type" value="Genomic_DNA"/>
</dbReference>
<dbReference type="RefSeq" id="WP_069207335.1">
    <property type="nucleotide sequence ID" value="NZ_CP014168.1"/>
</dbReference>
<dbReference type="Gene3D" id="1.25.40.10">
    <property type="entry name" value="Tetratricopeptide repeat domain"/>
    <property type="match status" value="1"/>
</dbReference>
<dbReference type="SUPFAM" id="SSF48452">
    <property type="entry name" value="TPR-like"/>
    <property type="match status" value="1"/>
</dbReference>